<dbReference type="PANTHER" id="PTHR35091:SF2">
    <property type="entry name" value="FLAGELLAR PROTEIN FLIL"/>
    <property type="match status" value="1"/>
</dbReference>
<feature type="transmembrane region" description="Helical" evidence="10">
    <location>
        <begin position="6"/>
        <end position="28"/>
    </location>
</feature>
<dbReference type="GO" id="GO:0006935">
    <property type="term" value="P:chemotaxis"/>
    <property type="evidence" value="ECO:0007669"/>
    <property type="project" value="UniProtKB-KW"/>
</dbReference>
<evidence type="ECO:0000256" key="5">
    <source>
        <dbReference type="ARBA" id="ARBA00022500"/>
    </source>
</evidence>
<keyword evidence="12" id="KW-1185">Reference proteome</keyword>
<sequence>MFKNKLVNIMIIILLSLTLVGTAAVIIIMKMSGDEGPKDPNIDEIVDASVDVTDITTNLLDDSFIRISFKIQTDSSDAKDELAKRDFQVRDIIIKELSNMKSAQFQGSRGVVQLEDRIKAKVNELMQDGRVVKVYTTSKMLQ</sequence>
<keyword evidence="5 10" id="KW-0145">Chemotaxis</keyword>
<dbReference type="STRING" id="284581.AMD01_12370"/>
<dbReference type="NCBIfam" id="NF005826">
    <property type="entry name" value="PRK07718.1"/>
    <property type="match status" value="1"/>
</dbReference>
<evidence type="ECO:0000313" key="11">
    <source>
        <dbReference type="EMBL" id="KOO46605.1"/>
    </source>
</evidence>
<keyword evidence="6 10" id="KW-0812">Transmembrane</keyword>
<keyword evidence="11" id="KW-0969">Cilium</keyword>
<evidence type="ECO:0000256" key="6">
    <source>
        <dbReference type="ARBA" id="ARBA00022692"/>
    </source>
</evidence>
<organism evidence="11 12">
    <name type="scientific">Priestia koreensis</name>
    <dbReference type="NCBI Taxonomy" id="284581"/>
    <lineage>
        <taxon>Bacteria</taxon>
        <taxon>Bacillati</taxon>
        <taxon>Bacillota</taxon>
        <taxon>Bacilli</taxon>
        <taxon>Bacillales</taxon>
        <taxon>Bacillaceae</taxon>
        <taxon>Priestia</taxon>
    </lineage>
</organism>
<evidence type="ECO:0000256" key="7">
    <source>
        <dbReference type="ARBA" id="ARBA00022779"/>
    </source>
</evidence>
<keyword evidence="4 10" id="KW-1003">Cell membrane</keyword>
<comment type="function">
    <text evidence="1 10">Controls the rotational direction of flagella during chemotaxis.</text>
</comment>
<dbReference type="AlphaFoldDB" id="A0A0M0L6A5"/>
<evidence type="ECO:0000256" key="3">
    <source>
        <dbReference type="ARBA" id="ARBA00008281"/>
    </source>
</evidence>
<evidence type="ECO:0000256" key="8">
    <source>
        <dbReference type="ARBA" id="ARBA00022989"/>
    </source>
</evidence>
<comment type="caution">
    <text evidence="11">The sequence shown here is derived from an EMBL/GenBank/DDBJ whole genome shotgun (WGS) entry which is preliminary data.</text>
</comment>
<evidence type="ECO:0000256" key="4">
    <source>
        <dbReference type="ARBA" id="ARBA00022475"/>
    </source>
</evidence>
<keyword evidence="11" id="KW-0966">Cell projection</keyword>
<evidence type="ECO:0000256" key="10">
    <source>
        <dbReference type="RuleBase" id="RU364125"/>
    </source>
</evidence>
<name>A0A0M0L6A5_9BACI</name>
<dbReference type="PATRIC" id="fig|284581.3.peg.2595"/>
<dbReference type="InterPro" id="IPR005503">
    <property type="entry name" value="FliL"/>
</dbReference>
<keyword evidence="9 10" id="KW-0472">Membrane</keyword>
<keyword evidence="7 10" id="KW-0283">Flagellar rotation</keyword>
<dbReference type="PANTHER" id="PTHR35091">
    <property type="entry name" value="FLAGELLAR PROTEIN FLIL"/>
    <property type="match status" value="1"/>
</dbReference>
<comment type="subcellular location">
    <subcellularLocation>
        <location evidence="2">Cell membrane</location>
        <topology evidence="2">Single-pass membrane protein</topology>
    </subcellularLocation>
</comment>
<evidence type="ECO:0000256" key="2">
    <source>
        <dbReference type="ARBA" id="ARBA00004162"/>
    </source>
</evidence>
<keyword evidence="8 10" id="KW-1133">Transmembrane helix</keyword>
<dbReference type="GO" id="GO:0009425">
    <property type="term" value="C:bacterial-type flagellum basal body"/>
    <property type="evidence" value="ECO:0007669"/>
    <property type="project" value="InterPro"/>
</dbReference>
<dbReference type="OrthoDB" id="2381796at2"/>
<comment type="similarity">
    <text evidence="3 10">Belongs to the FliL family.</text>
</comment>
<evidence type="ECO:0000256" key="1">
    <source>
        <dbReference type="ARBA" id="ARBA00002254"/>
    </source>
</evidence>
<protein>
    <recommendedName>
        <fullName evidence="10">Flagellar protein FliL</fullName>
    </recommendedName>
</protein>
<proteinExistence type="inferred from homology"/>
<dbReference type="Proteomes" id="UP000037558">
    <property type="component" value="Unassembled WGS sequence"/>
</dbReference>
<dbReference type="RefSeq" id="WP_053401698.1">
    <property type="nucleotide sequence ID" value="NZ_CP061868.1"/>
</dbReference>
<dbReference type="GO" id="GO:0071978">
    <property type="term" value="P:bacterial-type flagellum-dependent swarming motility"/>
    <property type="evidence" value="ECO:0007669"/>
    <property type="project" value="TreeGrafter"/>
</dbReference>
<dbReference type="EMBL" id="LILC01000013">
    <property type="protein sequence ID" value="KOO46605.1"/>
    <property type="molecule type" value="Genomic_DNA"/>
</dbReference>
<dbReference type="GO" id="GO:0005886">
    <property type="term" value="C:plasma membrane"/>
    <property type="evidence" value="ECO:0007669"/>
    <property type="project" value="UniProtKB-SubCell"/>
</dbReference>
<accession>A0A0M0L6A5</accession>
<reference evidence="12" key="1">
    <citation type="submission" date="2015-08" db="EMBL/GenBank/DDBJ databases">
        <title>Fjat-14210 dsm16467.</title>
        <authorList>
            <person name="Liu B."/>
            <person name="Wang J."/>
            <person name="Zhu Y."/>
            <person name="Liu G."/>
            <person name="Chen Q."/>
            <person name="Chen Z."/>
            <person name="Lan J."/>
            <person name="Che J."/>
            <person name="Ge C."/>
            <person name="Shi H."/>
            <person name="Pan Z."/>
            <person name="Liu X."/>
        </authorList>
    </citation>
    <scope>NUCLEOTIDE SEQUENCE [LARGE SCALE GENOMIC DNA]</scope>
    <source>
        <strain evidence="12">DSM 16467</strain>
    </source>
</reference>
<evidence type="ECO:0000313" key="12">
    <source>
        <dbReference type="Proteomes" id="UP000037558"/>
    </source>
</evidence>
<keyword evidence="11" id="KW-0282">Flagellum</keyword>
<evidence type="ECO:0000256" key="9">
    <source>
        <dbReference type="ARBA" id="ARBA00023136"/>
    </source>
</evidence>
<dbReference type="Pfam" id="PF03748">
    <property type="entry name" value="FliL"/>
    <property type="match status" value="1"/>
</dbReference>
<gene>
    <name evidence="11" type="primary">fliL</name>
    <name evidence="11" type="ORF">AMD01_12370</name>
</gene>